<dbReference type="PANTHER" id="PTHR11851">
    <property type="entry name" value="METALLOPROTEASE"/>
    <property type="match status" value="1"/>
</dbReference>
<evidence type="ECO:0000256" key="2">
    <source>
        <dbReference type="ARBA" id="ARBA00023049"/>
    </source>
</evidence>
<protein>
    <submittedName>
        <fullName evidence="6">Protease 3</fullName>
        <ecNumber evidence="6">3.4.24.55</ecNumber>
    </submittedName>
</protein>
<gene>
    <name evidence="6" type="primary">ptrA_1</name>
    <name evidence="6" type="ORF">DSM104635_01115</name>
</gene>
<feature type="chain" id="PRO_5026140538" evidence="3">
    <location>
        <begin position="26"/>
        <end position="450"/>
    </location>
</feature>
<evidence type="ECO:0000313" key="6">
    <source>
        <dbReference type="EMBL" id="QGZ94299.1"/>
    </source>
</evidence>
<dbReference type="GO" id="GO:0006508">
    <property type="term" value="P:proteolysis"/>
    <property type="evidence" value="ECO:0007669"/>
    <property type="project" value="UniProtKB-KW"/>
</dbReference>
<dbReference type="Pfam" id="PF00675">
    <property type="entry name" value="Peptidase_M16"/>
    <property type="match status" value="1"/>
</dbReference>
<sequence length="450" mass="49743">MKAGAQARLIAAWLALLAFAPLAQAREFPRPETFTLRNGLQVVVITDRRAPVVTHMVWYRVGAADEPRGHSGIAHFFEHLMFKGTREIAPGEFSRTVARNGGEDNAFTAWDYTAYYERIARDRLDLVMRMEADRMRNLRFSDETFASERDVIVEERRQRTDNNPGALLGERMRAMLWPHHPYGTPVVGWLHEIQTLDRETALHFYQTWYAPNNAILVVAGDVDAAELRPLAERYYGRLRPTRDLPSRTWVSDPPAIGPMRVTHRDEKVRQPSLSRIYRAISYGTDEGRQAHALDVAVEILGGSETSRLYRALVEDQHIAVSAGASANTSGLGGGSASVFATPAEGVTLEQVEAAADAVIATFLRDGPTDAELARAKSSLAAAAVYSRDSQESLANVYGASLASGESIDDVVNWANDIEAVTHDEALAMARQTFDINQSVTGWLLPPEEAQ</sequence>
<dbReference type="InterPro" id="IPR007863">
    <property type="entry name" value="Peptidase_M16_C"/>
</dbReference>
<organism evidence="6 7">
    <name type="scientific">Terricaulis silvestris</name>
    <dbReference type="NCBI Taxonomy" id="2686094"/>
    <lineage>
        <taxon>Bacteria</taxon>
        <taxon>Pseudomonadati</taxon>
        <taxon>Pseudomonadota</taxon>
        <taxon>Alphaproteobacteria</taxon>
        <taxon>Caulobacterales</taxon>
        <taxon>Caulobacteraceae</taxon>
        <taxon>Terricaulis</taxon>
    </lineage>
</organism>
<dbReference type="AlphaFoldDB" id="A0A6I6MIG2"/>
<dbReference type="InterPro" id="IPR011249">
    <property type="entry name" value="Metalloenz_LuxS/M16"/>
</dbReference>
<feature type="signal peptide" evidence="3">
    <location>
        <begin position="1"/>
        <end position="25"/>
    </location>
</feature>
<dbReference type="Pfam" id="PF05193">
    <property type="entry name" value="Peptidase_M16_C"/>
    <property type="match status" value="1"/>
</dbReference>
<proteinExistence type="inferred from homology"/>
<keyword evidence="6" id="KW-0378">Hydrolase</keyword>
<dbReference type="GO" id="GO:0004222">
    <property type="term" value="F:metalloendopeptidase activity"/>
    <property type="evidence" value="ECO:0007669"/>
    <property type="project" value="UniProtKB-EC"/>
</dbReference>
<dbReference type="InterPro" id="IPR050361">
    <property type="entry name" value="MPP/UQCRC_Complex"/>
</dbReference>
<dbReference type="Proteomes" id="UP000431269">
    <property type="component" value="Chromosome"/>
</dbReference>
<evidence type="ECO:0000256" key="3">
    <source>
        <dbReference type="SAM" id="SignalP"/>
    </source>
</evidence>
<dbReference type="KEGG" id="tsv:DSM104635_01115"/>
<name>A0A6I6MIG2_9CAUL</name>
<dbReference type="EC" id="3.4.24.55" evidence="6"/>
<comment type="similarity">
    <text evidence="1">Belongs to the peptidase M16 family.</text>
</comment>
<dbReference type="PANTHER" id="PTHR11851:SF49">
    <property type="entry name" value="MITOCHONDRIAL-PROCESSING PEPTIDASE SUBUNIT ALPHA"/>
    <property type="match status" value="1"/>
</dbReference>
<feature type="domain" description="Peptidase M16 C-terminal" evidence="5">
    <location>
        <begin position="196"/>
        <end position="379"/>
    </location>
</feature>
<keyword evidence="3" id="KW-0732">Signal</keyword>
<dbReference type="InterPro" id="IPR011765">
    <property type="entry name" value="Pept_M16_N"/>
</dbReference>
<evidence type="ECO:0000256" key="1">
    <source>
        <dbReference type="ARBA" id="ARBA00007261"/>
    </source>
</evidence>
<dbReference type="Gene3D" id="3.30.830.10">
    <property type="entry name" value="Metalloenzyme, LuxS/M16 peptidase-like"/>
    <property type="match status" value="2"/>
</dbReference>
<evidence type="ECO:0000313" key="7">
    <source>
        <dbReference type="Proteomes" id="UP000431269"/>
    </source>
</evidence>
<dbReference type="RefSeq" id="WP_158765251.1">
    <property type="nucleotide sequence ID" value="NZ_CP047045.1"/>
</dbReference>
<evidence type="ECO:0000259" key="5">
    <source>
        <dbReference type="Pfam" id="PF05193"/>
    </source>
</evidence>
<keyword evidence="7" id="KW-1185">Reference proteome</keyword>
<dbReference type="GO" id="GO:0046872">
    <property type="term" value="F:metal ion binding"/>
    <property type="evidence" value="ECO:0007669"/>
    <property type="project" value="InterPro"/>
</dbReference>
<dbReference type="SUPFAM" id="SSF63411">
    <property type="entry name" value="LuxS/MPP-like metallohydrolase"/>
    <property type="match status" value="2"/>
</dbReference>
<keyword evidence="6" id="KW-0645">Protease</keyword>
<reference evidence="7" key="1">
    <citation type="submission" date="2019-12" db="EMBL/GenBank/DDBJ databases">
        <title>Complete genome of Terracaulis silvestris 0127_4.</title>
        <authorList>
            <person name="Vieira S."/>
            <person name="Riedel T."/>
            <person name="Sproer C."/>
            <person name="Pascual J."/>
            <person name="Boedeker C."/>
            <person name="Overmann J."/>
        </authorList>
    </citation>
    <scope>NUCLEOTIDE SEQUENCE [LARGE SCALE GENOMIC DNA]</scope>
    <source>
        <strain evidence="7">0127_4</strain>
    </source>
</reference>
<evidence type="ECO:0000259" key="4">
    <source>
        <dbReference type="Pfam" id="PF00675"/>
    </source>
</evidence>
<feature type="domain" description="Peptidase M16 N-terminal" evidence="4">
    <location>
        <begin position="42"/>
        <end position="186"/>
    </location>
</feature>
<accession>A0A6I6MIG2</accession>
<keyword evidence="2" id="KW-0482">Metalloprotease</keyword>
<dbReference type="EMBL" id="CP047045">
    <property type="protein sequence ID" value="QGZ94299.1"/>
    <property type="molecule type" value="Genomic_DNA"/>
</dbReference>